<dbReference type="eggNOG" id="COG1672">
    <property type="taxonomic scope" value="Bacteria"/>
</dbReference>
<gene>
    <name evidence="1" type="ORF">Oscil6304_2837</name>
</gene>
<organism evidence="1 2">
    <name type="scientific">Oscillatoria acuminata PCC 6304</name>
    <dbReference type="NCBI Taxonomy" id="56110"/>
    <lineage>
        <taxon>Bacteria</taxon>
        <taxon>Bacillati</taxon>
        <taxon>Cyanobacteriota</taxon>
        <taxon>Cyanophyceae</taxon>
        <taxon>Oscillatoriophycideae</taxon>
        <taxon>Oscillatoriales</taxon>
        <taxon>Oscillatoriaceae</taxon>
        <taxon>Oscillatoria</taxon>
    </lineage>
</organism>
<dbReference type="KEGG" id="oac:Oscil6304_2837"/>
<keyword evidence="2" id="KW-1185">Reference proteome</keyword>
<dbReference type="AlphaFoldDB" id="K9TK93"/>
<sequence>MDEYQVGGSLPVESATYVIRQADQELYEGLKSGEFCYILNSRQMGKSSLRVRTMKRLQAEGIACAAIDITANRKVSDRPWE</sequence>
<reference evidence="1 2" key="1">
    <citation type="submission" date="2012-06" db="EMBL/GenBank/DDBJ databases">
        <title>Finished chromosome of genome of Oscillatoria acuminata PCC 6304.</title>
        <authorList>
            <consortium name="US DOE Joint Genome Institute"/>
            <person name="Gugger M."/>
            <person name="Coursin T."/>
            <person name="Rippka R."/>
            <person name="Tandeau De Marsac N."/>
            <person name="Huntemann M."/>
            <person name="Wei C.-L."/>
            <person name="Han J."/>
            <person name="Detter J.C."/>
            <person name="Han C."/>
            <person name="Tapia R."/>
            <person name="Davenport K."/>
            <person name="Daligault H."/>
            <person name="Erkkila T."/>
            <person name="Gu W."/>
            <person name="Munk A.C.C."/>
            <person name="Teshima H."/>
            <person name="Xu Y."/>
            <person name="Chain P."/>
            <person name="Chen A."/>
            <person name="Krypides N."/>
            <person name="Mavromatis K."/>
            <person name="Markowitz V."/>
            <person name="Szeto E."/>
            <person name="Ivanova N."/>
            <person name="Mikhailova N."/>
            <person name="Ovchinnikova G."/>
            <person name="Pagani I."/>
            <person name="Pati A."/>
            <person name="Goodwin L."/>
            <person name="Peters L."/>
            <person name="Pitluck S."/>
            <person name="Woyke T."/>
            <person name="Kerfeld C."/>
        </authorList>
    </citation>
    <scope>NUCLEOTIDE SEQUENCE [LARGE SCALE GENOMIC DNA]</scope>
    <source>
        <strain evidence="1 2">PCC 6304</strain>
    </source>
</reference>
<name>K9TK93_9CYAN</name>
<proteinExistence type="predicted"/>
<dbReference type="Pfam" id="PF14516">
    <property type="entry name" value="AAA_35"/>
    <property type="match status" value="1"/>
</dbReference>
<dbReference type="Proteomes" id="UP000010367">
    <property type="component" value="Chromosome"/>
</dbReference>
<evidence type="ECO:0000313" key="2">
    <source>
        <dbReference type="Proteomes" id="UP000010367"/>
    </source>
</evidence>
<dbReference type="InParanoid" id="K9TK93"/>
<dbReference type="HOGENOM" id="CLU_2570490_0_0_3"/>
<dbReference type="EMBL" id="CP003607">
    <property type="protein sequence ID" value="AFY82439.1"/>
    <property type="molecule type" value="Genomic_DNA"/>
</dbReference>
<dbReference type="STRING" id="56110.Oscil6304_2837"/>
<evidence type="ECO:0000313" key="1">
    <source>
        <dbReference type="EMBL" id="AFY82439.1"/>
    </source>
</evidence>
<dbReference type="PATRIC" id="fig|56110.3.peg.3377"/>
<accession>K9TK93</accession>
<protein>
    <submittedName>
        <fullName evidence="1">Uncharacterized protein</fullName>
    </submittedName>
</protein>